<comment type="subcellular location">
    <subcellularLocation>
        <location evidence="1">Cell membrane</location>
        <topology evidence="1">Multi-pass membrane protein</topology>
    </subcellularLocation>
</comment>
<feature type="transmembrane region" description="Helical" evidence="6">
    <location>
        <begin position="424"/>
        <end position="445"/>
    </location>
</feature>
<sequence>MTQDISSSSPAAPPKGAGDDTGLDPRRWLAFAVVLVAGFVDLVDSTIVNVALPSVQGDLHANYAQLEWVVAAYVLSFAALLILSGRLGDIYGRKRVFMVGMAGFTAASLLCGLAVSPEMLIAARFAQGAAAGLMVTQILAILRVTFPEHERAKAVALFGGVTGSSAVFGLALGGVIVQWDLFGWEWRTIFLINVPIGIAALVAGATFVHESRSPSRPRLDIVGMVLALAAVVALVYPLTEGRRLGWPGWTFAMVAGAVVLLVAFVAFERRRQAVRGSALIDFGVFRSRPFSVGMAMWWLFWVASGGFFFAWTLFLQAGLGWSPMHAGLTAATLAVGVGIGAGNAPNKLVPKFGRNVLVAGGLVNAVGWLSFAWLAWHYGPNLTSWALIPVHVLSGIGFGLIVAPTLDMLLGQVPGEQAGNASGLLNTIQQIGIALGVALIGVILFTQLDRGSDRGVDAATPGLRSDLATLGLSSQAQDAAVASFGTCVRDRASALDQSAVPASCAAASPDPSAAGAFDRAVARANAENYSYAFSWVLILGGATLVIAGAGFLALPKHPRTVSPL</sequence>
<keyword evidence="2 6" id="KW-0812">Transmembrane</keyword>
<feature type="transmembrane region" description="Helical" evidence="6">
    <location>
        <begin position="326"/>
        <end position="344"/>
    </location>
</feature>
<dbReference type="Gene3D" id="1.20.1250.20">
    <property type="entry name" value="MFS general substrate transporter like domains"/>
    <property type="match status" value="1"/>
</dbReference>
<evidence type="ECO:0000256" key="6">
    <source>
        <dbReference type="SAM" id="Phobius"/>
    </source>
</evidence>
<keyword evidence="9" id="KW-1185">Reference proteome</keyword>
<dbReference type="Gene3D" id="1.20.1720.10">
    <property type="entry name" value="Multidrug resistance protein D"/>
    <property type="match status" value="1"/>
</dbReference>
<dbReference type="InterPro" id="IPR011701">
    <property type="entry name" value="MFS"/>
</dbReference>
<feature type="domain" description="Major facilitator superfamily (MFS) profile" evidence="7">
    <location>
        <begin position="30"/>
        <end position="559"/>
    </location>
</feature>
<dbReference type="RefSeq" id="WP_260723655.1">
    <property type="nucleotide sequence ID" value="NZ_BAAABS010000080.1"/>
</dbReference>
<dbReference type="SUPFAM" id="SSF103473">
    <property type="entry name" value="MFS general substrate transporter"/>
    <property type="match status" value="1"/>
</dbReference>
<feature type="region of interest" description="Disordered" evidence="5">
    <location>
        <begin position="1"/>
        <end position="20"/>
    </location>
</feature>
<accession>A0ABY5Z1H6</accession>
<feature type="transmembrane region" description="Helical" evidence="6">
    <location>
        <begin position="532"/>
        <end position="554"/>
    </location>
</feature>
<reference evidence="8" key="1">
    <citation type="submission" date="2021-04" db="EMBL/GenBank/DDBJ databases">
        <title>Biosynthetic gene clusters of Dactylosporangioum roseum.</title>
        <authorList>
            <person name="Hartkoorn R.C."/>
            <person name="Beaudoing E."/>
            <person name="Hot D."/>
            <person name="Moureu S."/>
        </authorList>
    </citation>
    <scope>NUCLEOTIDE SEQUENCE</scope>
    <source>
        <strain evidence="8">NRRL B-16295</strain>
    </source>
</reference>
<evidence type="ECO:0000313" key="9">
    <source>
        <dbReference type="Proteomes" id="UP001058271"/>
    </source>
</evidence>
<evidence type="ECO:0000313" key="8">
    <source>
        <dbReference type="EMBL" id="UWZ34349.1"/>
    </source>
</evidence>
<feature type="compositionally biased region" description="Low complexity" evidence="5">
    <location>
        <begin position="1"/>
        <end position="10"/>
    </location>
</feature>
<dbReference type="Proteomes" id="UP001058271">
    <property type="component" value="Chromosome"/>
</dbReference>
<protein>
    <submittedName>
        <fullName evidence="8">MFS transporter</fullName>
    </submittedName>
</protein>
<feature type="transmembrane region" description="Helical" evidence="6">
    <location>
        <begin position="356"/>
        <end position="376"/>
    </location>
</feature>
<feature type="transmembrane region" description="Helical" evidence="6">
    <location>
        <begin position="189"/>
        <end position="209"/>
    </location>
</feature>
<feature type="transmembrane region" description="Helical" evidence="6">
    <location>
        <begin position="382"/>
        <end position="403"/>
    </location>
</feature>
<evidence type="ECO:0000256" key="1">
    <source>
        <dbReference type="ARBA" id="ARBA00004651"/>
    </source>
</evidence>
<dbReference type="CDD" id="cd17321">
    <property type="entry name" value="MFS_MMR_MDR_like"/>
    <property type="match status" value="1"/>
</dbReference>
<dbReference type="PANTHER" id="PTHR42718">
    <property type="entry name" value="MAJOR FACILITATOR SUPERFAMILY MULTIDRUG TRANSPORTER MFSC"/>
    <property type="match status" value="1"/>
</dbReference>
<feature type="transmembrane region" description="Helical" evidence="6">
    <location>
        <begin position="154"/>
        <end position="177"/>
    </location>
</feature>
<gene>
    <name evidence="8" type="ORF">Drose_24300</name>
</gene>
<evidence type="ECO:0000256" key="5">
    <source>
        <dbReference type="SAM" id="MobiDB-lite"/>
    </source>
</evidence>
<feature type="transmembrane region" description="Helical" evidence="6">
    <location>
        <begin position="64"/>
        <end position="84"/>
    </location>
</feature>
<dbReference type="Pfam" id="PF07690">
    <property type="entry name" value="MFS_1"/>
    <property type="match status" value="1"/>
</dbReference>
<dbReference type="PRINTS" id="PR01036">
    <property type="entry name" value="TCRTETB"/>
</dbReference>
<evidence type="ECO:0000259" key="7">
    <source>
        <dbReference type="PROSITE" id="PS50850"/>
    </source>
</evidence>
<feature type="transmembrane region" description="Helical" evidence="6">
    <location>
        <begin position="244"/>
        <end position="267"/>
    </location>
</feature>
<feature type="transmembrane region" description="Helical" evidence="6">
    <location>
        <begin position="221"/>
        <end position="238"/>
    </location>
</feature>
<evidence type="ECO:0000256" key="3">
    <source>
        <dbReference type="ARBA" id="ARBA00022989"/>
    </source>
</evidence>
<evidence type="ECO:0000256" key="2">
    <source>
        <dbReference type="ARBA" id="ARBA00022692"/>
    </source>
</evidence>
<dbReference type="PANTHER" id="PTHR42718:SF39">
    <property type="entry name" value="ACTINORHODIN TRANSPORTER-RELATED"/>
    <property type="match status" value="1"/>
</dbReference>
<dbReference type="InterPro" id="IPR036259">
    <property type="entry name" value="MFS_trans_sf"/>
</dbReference>
<dbReference type="EMBL" id="CP073721">
    <property type="protein sequence ID" value="UWZ34349.1"/>
    <property type="molecule type" value="Genomic_DNA"/>
</dbReference>
<name>A0ABY5Z1H6_9ACTN</name>
<feature type="transmembrane region" description="Helical" evidence="6">
    <location>
        <begin position="28"/>
        <end position="52"/>
    </location>
</feature>
<dbReference type="PROSITE" id="PS50850">
    <property type="entry name" value="MFS"/>
    <property type="match status" value="1"/>
</dbReference>
<feature type="transmembrane region" description="Helical" evidence="6">
    <location>
        <begin position="96"/>
        <end position="115"/>
    </location>
</feature>
<feature type="transmembrane region" description="Helical" evidence="6">
    <location>
        <begin position="295"/>
        <end position="314"/>
    </location>
</feature>
<keyword evidence="4 6" id="KW-0472">Membrane</keyword>
<proteinExistence type="predicted"/>
<keyword evidence="3 6" id="KW-1133">Transmembrane helix</keyword>
<evidence type="ECO:0000256" key="4">
    <source>
        <dbReference type="ARBA" id="ARBA00023136"/>
    </source>
</evidence>
<organism evidence="8 9">
    <name type="scientific">Dactylosporangium roseum</name>
    <dbReference type="NCBI Taxonomy" id="47989"/>
    <lineage>
        <taxon>Bacteria</taxon>
        <taxon>Bacillati</taxon>
        <taxon>Actinomycetota</taxon>
        <taxon>Actinomycetes</taxon>
        <taxon>Micromonosporales</taxon>
        <taxon>Micromonosporaceae</taxon>
        <taxon>Dactylosporangium</taxon>
    </lineage>
</organism>
<dbReference type="InterPro" id="IPR020846">
    <property type="entry name" value="MFS_dom"/>
</dbReference>
<feature type="transmembrane region" description="Helical" evidence="6">
    <location>
        <begin position="121"/>
        <end position="142"/>
    </location>
</feature>